<reference evidence="2 3" key="1">
    <citation type="journal article" date="2023" name="Plants (Basel)">
        <title>Bridging the Gap: Combining Genomics and Transcriptomics Approaches to Understand Stylosanthes scabra, an Orphan Legume from the Brazilian Caatinga.</title>
        <authorList>
            <person name="Ferreira-Neto J.R.C."/>
            <person name="da Silva M.D."/>
            <person name="Binneck E."/>
            <person name="de Melo N.F."/>
            <person name="da Silva R.H."/>
            <person name="de Melo A.L.T.M."/>
            <person name="Pandolfi V."/>
            <person name="Bustamante F.O."/>
            <person name="Brasileiro-Vidal A.C."/>
            <person name="Benko-Iseppon A.M."/>
        </authorList>
    </citation>
    <scope>NUCLEOTIDE SEQUENCE [LARGE SCALE GENOMIC DNA]</scope>
    <source>
        <tissue evidence="2">Leaves</tissue>
    </source>
</reference>
<feature type="region of interest" description="Disordered" evidence="1">
    <location>
        <begin position="124"/>
        <end position="145"/>
    </location>
</feature>
<gene>
    <name evidence="2" type="ORF">PIB30_079640</name>
</gene>
<protein>
    <submittedName>
        <fullName evidence="2">Uncharacterized protein</fullName>
    </submittedName>
</protein>
<comment type="caution">
    <text evidence="2">The sequence shown here is derived from an EMBL/GenBank/DDBJ whole genome shotgun (WGS) entry which is preliminary data.</text>
</comment>
<sequence length="145" mass="15889">MARSGPPSTKGNAKAYGPPTQALHRLVALRSQSAANSYPEALVTPAILTPAIAKRTAQMSVKSYSMKLTDRGGPSNVAPTPSLPKKCPIHLMLCYIYLDVDWLDEGQVMKNKIRKEPRAFLAGNTRANRANTRPGRVPDPRFYDL</sequence>
<evidence type="ECO:0000313" key="3">
    <source>
        <dbReference type="Proteomes" id="UP001341840"/>
    </source>
</evidence>
<feature type="compositionally biased region" description="Basic and acidic residues" evidence="1">
    <location>
        <begin position="136"/>
        <end position="145"/>
    </location>
</feature>
<name>A0ABU6YTW5_9FABA</name>
<dbReference type="Proteomes" id="UP001341840">
    <property type="component" value="Unassembled WGS sequence"/>
</dbReference>
<evidence type="ECO:0000313" key="2">
    <source>
        <dbReference type="EMBL" id="MED6212063.1"/>
    </source>
</evidence>
<keyword evidence="3" id="KW-1185">Reference proteome</keyword>
<evidence type="ECO:0000256" key="1">
    <source>
        <dbReference type="SAM" id="MobiDB-lite"/>
    </source>
</evidence>
<accession>A0ABU6YTW5</accession>
<proteinExistence type="predicted"/>
<dbReference type="EMBL" id="JASCZI010242791">
    <property type="protein sequence ID" value="MED6212063.1"/>
    <property type="molecule type" value="Genomic_DNA"/>
</dbReference>
<organism evidence="2 3">
    <name type="scientific">Stylosanthes scabra</name>
    <dbReference type="NCBI Taxonomy" id="79078"/>
    <lineage>
        <taxon>Eukaryota</taxon>
        <taxon>Viridiplantae</taxon>
        <taxon>Streptophyta</taxon>
        <taxon>Embryophyta</taxon>
        <taxon>Tracheophyta</taxon>
        <taxon>Spermatophyta</taxon>
        <taxon>Magnoliopsida</taxon>
        <taxon>eudicotyledons</taxon>
        <taxon>Gunneridae</taxon>
        <taxon>Pentapetalae</taxon>
        <taxon>rosids</taxon>
        <taxon>fabids</taxon>
        <taxon>Fabales</taxon>
        <taxon>Fabaceae</taxon>
        <taxon>Papilionoideae</taxon>
        <taxon>50 kb inversion clade</taxon>
        <taxon>dalbergioids sensu lato</taxon>
        <taxon>Dalbergieae</taxon>
        <taxon>Pterocarpus clade</taxon>
        <taxon>Stylosanthes</taxon>
    </lineage>
</organism>